<dbReference type="GO" id="GO:0016787">
    <property type="term" value="F:hydrolase activity"/>
    <property type="evidence" value="ECO:0007669"/>
    <property type="project" value="UniProtKB-KW"/>
</dbReference>
<reference evidence="2" key="1">
    <citation type="submission" date="2023-09" db="EMBL/GenBank/DDBJ databases">
        <title>Paucibacter sp. APW11 Genome sequencing and assembly.</title>
        <authorList>
            <person name="Kim I."/>
        </authorList>
    </citation>
    <scope>NUCLEOTIDE SEQUENCE</scope>
    <source>
        <strain evidence="2">APW11</strain>
    </source>
</reference>
<gene>
    <name evidence="2" type="ORF">RQP53_10150</name>
</gene>
<dbReference type="Proteomes" id="UP001246372">
    <property type="component" value="Unassembled WGS sequence"/>
</dbReference>
<name>A0ABU3PCN1_9BURK</name>
<dbReference type="Gene3D" id="3.40.50.1240">
    <property type="entry name" value="Phosphoglycerate mutase-like"/>
    <property type="match status" value="1"/>
</dbReference>
<comment type="caution">
    <text evidence="2">The sequence shown here is derived from an EMBL/GenBank/DDBJ whole genome shotgun (WGS) entry which is preliminary data.</text>
</comment>
<dbReference type="EC" id="3.1.3.-" evidence="2"/>
<dbReference type="EMBL" id="JAVXZY010000003">
    <property type="protein sequence ID" value="MDT8999626.1"/>
    <property type="molecule type" value="Genomic_DNA"/>
</dbReference>
<dbReference type="Pfam" id="PF00300">
    <property type="entry name" value="His_Phos_1"/>
    <property type="match status" value="1"/>
</dbReference>
<proteinExistence type="predicted"/>
<dbReference type="PANTHER" id="PTHR46517">
    <property type="entry name" value="FRUCTOSE-2,6-BISPHOSPHATASE TIGAR"/>
    <property type="match status" value="1"/>
</dbReference>
<evidence type="ECO:0000256" key="1">
    <source>
        <dbReference type="ARBA" id="ARBA00022801"/>
    </source>
</evidence>
<evidence type="ECO:0000313" key="3">
    <source>
        <dbReference type="Proteomes" id="UP001246372"/>
    </source>
</evidence>
<accession>A0ABU3PCN1</accession>
<dbReference type="InterPro" id="IPR013078">
    <property type="entry name" value="His_Pase_superF_clade-1"/>
</dbReference>
<sequence length="207" mass="23065">MSLDSATQVLAVRHGETDWNLAGRIQGHSDIGLNERGLWQAQRLADALADEVLAAIYCSDLSRAVQTAQPLAQRLGLPLRCDKGLRERSFGAFEGLHWAEIAAQWPEQSERWHRRDPLFAADGGESLQELHARVLSTAELLAKNHPGQQILLLAHGGVMDTLFRHATHAALDVSRSWELGHARINRLLRSDEGWRVIAWGDGRHLES</sequence>
<dbReference type="PANTHER" id="PTHR46517:SF1">
    <property type="entry name" value="FRUCTOSE-2,6-BISPHOSPHATASE TIGAR"/>
    <property type="match status" value="1"/>
</dbReference>
<dbReference type="SMART" id="SM00855">
    <property type="entry name" value="PGAM"/>
    <property type="match status" value="1"/>
</dbReference>
<dbReference type="CDD" id="cd07067">
    <property type="entry name" value="HP_PGM_like"/>
    <property type="match status" value="1"/>
</dbReference>
<evidence type="ECO:0000313" key="2">
    <source>
        <dbReference type="EMBL" id="MDT8999626.1"/>
    </source>
</evidence>
<organism evidence="2 3">
    <name type="scientific">Roseateles aquae</name>
    <dbReference type="NCBI Taxonomy" id="3077235"/>
    <lineage>
        <taxon>Bacteria</taxon>
        <taxon>Pseudomonadati</taxon>
        <taxon>Pseudomonadota</taxon>
        <taxon>Betaproteobacteria</taxon>
        <taxon>Burkholderiales</taxon>
        <taxon>Sphaerotilaceae</taxon>
        <taxon>Roseateles</taxon>
    </lineage>
</organism>
<dbReference type="InterPro" id="IPR029033">
    <property type="entry name" value="His_PPase_superfam"/>
</dbReference>
<dbReference type="InterPro" id="IPR051695">
    <property type="entry name" value="Phosphoglycerate_Mutase"/>
</dbReference>
<keyword evidence="3" id="KW-1185">Reference proteome</keyword>
<dbReference type="RefSeq" id="WP_315650185.1">
    <property type="nucleotide sequence ID" value="NZ_JAVXZY010000003.1"/>
</dbReference>
<protein>
    <submittedName>
        <fullName evidence="2">Histidine phosphatase family protein</fullName>
        <ecNumber evidence="2">3.1.3.-</ecNumber>
    </submittedName>
</protein>
<keyword evidence="1 2" id="KW-0378">Hydrolase</keyword>
<dbReference type="SUPFAM" id="SSF53254">
    <property type="entry name" value="Phosphoglycerate mutase-like"/>
    <property type="match status" value="1"/>
</dbReference>